<comment type="similarity">
    <text evidence="1">Belongs to the ustYa family.</text>
</comment>
<gene>
    <name evidence="2" type="ORF">K505DRAFT_259940</name>
</gene>
<evidence type="ECO:0008006" key="4">
    <source>
        <dbReference type="Google" id="ProtNLM"/>
    </source>
</evidence>
<keyword evidence="3" id="KW-1185">Reference proteome</keyword>
<dbReference type="Proteomes" id="UP000799757">
    <property type="component" value="Unassembled WGS sequence"/>
</dbReference>
<name>A0A6A6WQR3_9PLEO</name>
<evidence type="ECO:0000256" key="1">
    <source>
        <dbReference type="ARBA" id="ARBA00035112"/>
    </source>
</evidence>
<proteinExistence type="inferred from homology"/>
<dbReference type="GO" id="GO:0043386">
    <property type="term" value="P:mycotoxin biosynthetic process"/>
    <property type="evidence" value="ECO:0007669"/>
    <property type="project" value="InterPro"/>
</dbReference>
<dbReference type="OrthoDB" id="3687641at2759"/>
<reference evidence="2" key="1">
    <citation type="journal article" date="2020" name="Stud. Mycol.">
        <title>101 Dothideomycetes genomes: a test case for predicting lifestyles and emergence of pathogens.</title>
        <authorList>
            <person name="Haridas S."/>
            <person name="Albert R."/>
            <person name="Binder M."/>
            <person name="Bloem J."/>
            <person name="Labutti K."/>
            <person name="Salamov A."/>
            <person name="Andreopoulos B."/>
            <person name="Baker S."/>
            <person name="Barry K."/>
            <person name="Bills G."/>
            <person name="Bluhm B."/>
            <person name="Cannon C."/>
            <person name="Castanera R."/>
            <person name="Culley D."/>
            <person name="Daum C."/>
            <person name="Ezra D."/>
            <person name="Gonzalez J."/>
            <person name="Henrissat B."/>
            <person name="Kuo A."/>
            <person name="Liang C."/>
            <person name="Lipzen A."/>
            <person name="Lutzoni F."/>
            <person name="Magnuson J."/>
            <person name="Mondo S."/>
            <person name="Nolan M."/>
            <person name="Ohm R."/>
            <person name="Pangilinan J."/>
            <person name="Park H.-J."/>
            <person name="Ramirez L."/>
            <person name="Alfaro M."/>
            <person name="Sun H."/>
            <person name="Tritt A."/>
            <person name="Yoshinaga Y."/>
            <person name="Zwiers L.-H."/>
            <person name="Turgeon B."/>
            <person name="Goodwin S."/>
            <person name="Spatafora J."/>
            <person name="Crous P."/>
            <person name="Grigoriev I."/>
        </authorList>
    </citation>
    <scope>NUCLEOTIDE SEQUENCE</scope>
    <source>
        <strain evidence="2">CBS 109.77</strain>
    </source>
</reference>
<evidence type="ECO:0000313" key="2">
    <source>
        <dbReference type="EMBL" id="KAF2786429.1"/>
    </source>
</evidence>
<dbReference type="AlphaFoldDB" id="A0A6A6WQR3"/>
<evidence type="ECO:0000313" key="3">
    <source>
        <dbReference type="Proteomes" id="UP000799757"/>
    </source>
</evidence>
<dbReference type="InterPro" id="IPR021765">
    <property type="entry name" value="UstYa-like"/>
</dbReference>
<dbReference type="PANTHER" id="PTHR33365">
    <property type="entry name" value="YALI0B05434P"/>
    <property type="match status" value="1"/>
</dbReference>
<dbReference type="Pfam" id="PF11807">
    <property type="entry name" value="UstYa"/>
    <property type="match status" value="1"/>
</dbReference>
<sequence>MFPKTESSKDYKLMGMPSPELDAAWENIVQYEFSQIPAEYMEKHGRLDEGIKIANGNYLAVYTFMHQMHCLKRLHHANWPDHYFPNMTEEERFLQLEHNLHCLQMVLEGVMCKADEAPLTMLWLENSVLPTGNRTIEHECVNWDHLMKEMARIHVDPFEPGLLVHPKLGPTVPNGRNSVLDNRIGFTHHGVPLDTTGLQDYHDHTM</sequence>
<organism evidence="2 3">
    <name type="scientific">Melanomma pulvis-pyrius CBS 109.77</name>
    <dbReference type="NCBI Taxonomy" id="1314802"/>
    <lineage>
        <taxon>Eukaryota</taxon>
        <taxon>Fungi</taxon>
        <taxon>Dikarya</taxon>
        <taxon>Ascomycota</taxon>
        <taxon>Pezizomycotina</taxon>
        <taxon>Dothideomycetes</taxon>
        <taxon>Pleosporomycetidae</taxon>
        <taxon>Pleosporales</taxon>
        <taxon>Melanommataceae</taxon>
        <taxon>Melanomma</taxon>
    </lineage>
</organism>
<accession>A0A6A6WQR3</accession>
<dbReference type="PANTHER" id="PTHR33365:SF7">
    <property type="entry name" value="TAT PATHWAY SIGNAL SEQUENCE"/>
    <property type="match status" value="1"/>
</dbReference>
<protein>
    <recommendedName>
        <fullName evidence="4">Tat pathway signal sequence</fullName>
    </recommendedName>
</protein>
<dbReference type="EMBL" id="MU002468">
    <property type="protein sequence ID" value="KAF2786429.1"/>
    <property type="molecule type" value="Genomic_DNA"/>
</dbReference>